<accession>A0A0C3N6E1</accession>
<protein>
    <submittedName>
        <fullName evidence="1">Uncharacterized protein</fullName>
    </submittedName>
</protein>
<dbReference type="Proteomes" id="UP000054217">
    <property type="component" value="Unassembled WGS sequence"/>
</dbReference>
<reference evidence="2" key="2">
    <citation type="submission" date="2015-01" db="EMBL/GenBank/DDBJ databases">
        <title>Evolutionary Origins and Diversification of the Mycorrhizal Mutualists.</title>
        <authorList>
            <consortium name="DOE Joint Genome Institute"/>
            <consortium name="Mycorrhizal Genomics Consortium"/>
            <person name="Kohler A."/>
            <person name="Kuo A."/>
            <person name="Nagy L.G."/>
            <person name="Floudas D."/>
            <person name="Copeland A."/>
            <person name="Barry K.W."/>
            <person name="Cichocki N."/>
            <person name="Veneault-Fourrey C."/>
            <person name="LaButti K."/>
            <person name="Lindquist E.A."/>
            <person name="Lipzen A."/>
            <person name="Lundell T."/>
            <person name="Morin E."/>
            <person name="Murat C."/>
            <person name="Riley R."/>
            <person name="Ohm R."/>
            <person name="Sun H."/>
            <person name="Tunlid A."/>
            <person name="Henrissat B."/>
            <person name="Grigoriev I.V."/>
            <person name="Hibbett D.S."/>
            <person name="Martin F."/>
        </authorList>
    </citation>
    <scope>NUCLEOTIDE SEQUENCE [LARGE SCALE GENOMIC DNA]</scope>
    <source>
        <strain evidence="2">Marx 270</strain>
    </source>
</reference>
<evidence type="ECO:0000313" key="2">
    <source>
        <dbReference type="Proteomes" id="UP000054217"/>
    </source>
</evidence>
<dbReference type="AlphaFoldDB" id="A0A0C3N6E1"/>
<keyword evidence="2" id="KW-1185">Reference proteome</keyword>
<name>A0A0C3N6E1_PISTI</name>
<gene>
    <name evidence="1" type="ORF">M404DRAFT_1006656</name>
</gene>
<evidence type="ECO:0000313" key="1">
    <source>
        <dbReference type="EMBL" id="KIN96634.1"/>
    </source>
</evidence>
<dbReference type="EMBL" id="KN832043">
    <property type="protein sequence ID" value="KIN96634.1"/>
    <property type="molecule type" value="Genomic_DNA"/>
</dbReference>
<dbReference type="HOGENOM" id="CLU_2942720_0_0_1"/>
<organism evidence="1 2">
    <name type="scientific">Pisolithus tinctorius Marx 270</name>
    <dbReference type="NCBI Taxonomy" id="870435"/>
    <lineage>
        <taxon>Eukaryota</taxon>
        <taxon>Fungi</taxon>
        <taxon>Dikarya</taxon>
        <taxon>Basidiomycota</taxon>
        <taxon>Agaricomycotina</taxon>
        <taxon>Agaricomycetes</taxon>
        <taxon>Agaricomycetidae</taxon>
        <taxon>Boletales</taxon>
        <taxon>Sclerodermatineae</taxon>
        <taxon>Pisolithaceae</taxon>
        <taxon>Pisolithus</taxon>
    </lineage>
</organism>
<sequence>MANSEVSAGSIWGPGFIGKCCRSTKPVLILQRSSCRNDSRFSFVWCDRLPVLILHLNVPE</sequence>
<proteinExistence type="predicted"/>
<dbReference type="InParanoid" id="A0A0C3N6E1"/>
<reference evidence="1 2" key="1">
    <citation type="submission" date="2014-04" db="EMBL/GenBank/DDBJ databases">
        <authorList>
            <consortium name="DOE Joint Genome Institute"/>
            <person name="Kuo A."/>
            <person name="Kohler A."/>
            <person name="Costa M.D."/>
            <person name="Nagy L.G."/>
            <person name="Floudas D."/>
            <person name="Copeland A."/>
            <person name="Barry K.W."/>
            <person name="Cichocki N."/>
            <person name="Veneault-Fourrey C."/>
            <person name="LaButti K."/>
            <person name="Lindquist E.A."/>
            <person name="Lipzen A."/>
            <person name="Lundell T."/>
            <person name="Morin E."/>
            <person name="Murat C."/>
            <person name="Sun H."/>
            <person name="Tunlid A."/>
            <person name="Henrissat B."/>
            <person name="Grigoriev I.V."/>
            <person name="Hibbett D.S."/>
            <person name="Martin F."/>
            <person name="Nordberg H.P."/>
            <person name="Cantor M.N."/>
            <person name="Hua S.X."/>
        </authorList>
    </citation>
    <scope>NUCLEOTIDE SEQUENCE [LARGE SCALE GENOMIC DNA]</scope>
    <source>
        <strain evidence="1 2">Marx 270</strain>
    </source>
</reference>